<evidence type="ECO:0000256" key="1">
    <source>
        <dbReference type="SAM" id="MobiDB-lite"/>
    </source>
</evidence>
<feature type="domain" description="AAA+ ATPase" evidence="2">
    <location>
        <begin position="30"/>
        <end position="173"/>
    </location>
</feature>
<protein>
    <submittedName>
        <fullName evidence="3">AAA domain-containing protein</fullName>
    </submittedName>
</protein>
<proteinExistence type="predicted"/>
<dbReference type="InterPro" id="IPR036465">
    <property type="entry name" value="vWFA_dom_sf"/>
</dbReference>
<organism evidence="3 4">
    <name type="scientific">Pseudomonas veronii</name>
    <dbReference type="NCBI Taxonomy" id="76761"/>
    <lineage>
        <taxon>Bacteria</taxon>
        <taxon>Pseudomonadati</taxon>
        <taxon>Pseudomonadota</taxon>
        <taxon>Gammaproteobacteria</taxon>
        <taxon>Pseudomonadales</taxon>
        <taxon>Pseudomonadaceae</taxon>
        <taxon>Pseudomonas</taxon>
    </lineage>
</organism>
<feature type="compositionally biased region" description="Polar residues" evidence="1">
    <location>
        <begin position="298"/>
        <end position="307"/>
    </location>
</feature>
<dbReference type="InterPro" id="IPR027417">
    <property type="entry name" value="P-loop_NTPase"/>
</dbReference>
<feature type="compositionally biased region" description="Basic and acidic residues" evidence="1">
    <location>
        <begin position="342"/>
        <end position="356"/>
    </location>
</feature>
<dbReference type="InterPro" id="IPR052989">
    <property type="entry name" value="Mg-chelatase_DI-like"/>
</dbReference>
<dbReference type="InterPro" id="IPR003593">
    <property type="entry name" value="AAA+_ATPase"/>
</dbReference>
<dbReference type="EMBL" id="CP039631">
    <property type="protein sequence ID" value="QHR77768.1"/>
    <property type="molecule type" value="Genomic_DNA"/>
</dbReference>
<dbReference type="Pfam" id="PF17863">
    <property type="entry name" value="AAA_lid_2"/>
    <property type="match status" value="1"/>
</dbReference>
<dbReference type="Gene3D" id="3.40.50.300">
    <property type="entry name" value="P-loop containing nucleotide triphosphate hydrolases"/>
    <property type="match status" value="1"/>
</dbReference>
<gene>
    <name evidence="3" type="ORF">E4167_35540</name>
</gene>
<dbReference type="Proteomes" id="UP000298274">
    <property type="component" value="Chromosome"/>
</dbReference>
<dbReference type="AlphaFoldDB" id="A0A6B9XL26"/>
<reference evidence="4" key="1">
    <citation type="submission" date="2019-04" db="EMBL/GenBank/DDBJ databases">
        <title>Complete genome sequence of Pseudomonas veronii strain PVy, a versatile degrader capable of using multiple contaminants as sole carbon sources.</title>
        <authorList>
            <person name="Lopez-Echartea E."/>
            <person name="Ridl J."/>
            <person name="Pajer P."/>
            <person name="Strejcek M."/>
            <person name="Suman J."/>
            <person name="Uhlik O."/>
        </authorList>
    </citation>
    <scope>NUCLEOTIDE SEQUENCE [LARGE SCALE GENOMIC DNA]</scope>
    <source>
        <strain evidence="4">Pvy</strain>
    </source>
</reference>
<sequence>MTDIPHFPLSAVVGADDLKLALCLTAIDPKIGGVLIEGPRGMAKSTLARGLADLLASGQFVTLPLGATEERLVGTLDLDAALGEGRAQFSPGVLAKADGGVLYVDEVNLLPDHLVDLLLDVAASGTNLIERDGISHRHPARFVLIGTMNPEEGELRPQLLDRFGFNVALSGQTVPAERGQIIRRRLDFDSDPVAFCALWAEPQAALRERCTRARACLEAIALDDEALAQITQRCFAAGVDGLRADLVWLRGARAHAAWRGATAIAEEDIEAVAEFALRHRRQAQSPPPSPPNREGQAPQASDTSPGQGQWGDMPAPALPTGARRDVPAWPKKALGICPRPDAGADARPKAGRLDKGRHGKSRDAQQGSINWPGTLLGGRPQSREDLRFHLRSRSAQELWLVIVDASASTRRHRALTDAKGLLAQLLDDAYRQRARMALLTASGQSPKWQVQGLKAAKSLAGWLDQLGAGGGTPLLAALGEAAQWLAARRTRFPTEQQRLLVVTDGRLKEIAALPSLECPGLLVDIERGPIRLGRARELAQRLCLDYRHIDSF</sequence>
<dbReference type="SUPFAM" id="SSF53300">
    <property type="entry name" value="vWA-like"/>
    <property type="match status" value="1"/>
</dbReference>
<dbReference type="SMART" id="SM00382">
    <property type="entry name" value="AAA"/>
    <property type="match status" value="1"/>
</dbReference>
<dbReference type="SUPFAM" id="SSF52540">
    <property type="entry name" value="P-loop containing nucleoside triphosphate hydrolases"/>
    <property type="match status" value="1"/>
</dbReference>
<dbReference type="Gene3D" id="1.10.8.80">
    <property type="entry name" value="Magnesium chelatase subunit I, C-Terminal domain"/>
    <property type="match status" value="1"/>
</dbReference>
<dbReference type="Pfam" id="PF07728">
    <property type="entry name" value="AAA_5"/>
    <property type="match status" value="1"/>
</dbReference>
<dbReference type="InterPro" id="IPR041628">
    <property type="entry name" value="ChlI/MoxR_AAA_lid"/>
</dbReference>
<dbReference type="GO" id="GO:0005524">
    <property type="term" value="F:ATP binding"/>
    <property type="evidence" value="ECO:0007669"/>
    <property type="project" value="InterPro"/>
</dbReference>
<dbReference type="Gene3D" id="3.40.50.410">
    <property type="entry name" value="von Willebrand factor, type A domain"/>
    <property type="match status" value="1"/>
</dbReference>
<evidence type="ECO:0000313" key="3">
    <source>
        <dbReference type="EMBL" id="QHR77768.1"/>
    </source>
</evidence>
<dbReference type="PANTHER" id="PTHR35023">
    <property type="entry name" value="CHELATASE-RELATED"/>
    <property type="match status" value="1"/>
</dbReference>
<dbReference type="InterPro" id="IPR011704">
    <property type="entry name" value="ATPase_dyneun-rel_AAA"/>
</dbReference>
<accession>A0A6B9XL26</accession>
<feature type="region of interest" description="Disordered" evidence="1">
    <location>
        <begin position="280"/>
        <end position="380"/>
    </location>
</feature>
<dbReference type="GO" id="GO:0016887">
    <property type="term" value="F:ATP hydrolysis activity"/>
    <property type="evidence" value="ECO:0007669"/>
    <property type="project" value="InterPro"/>
</dbReference>
<dbReference type="CDD" id="cd00009">
    <property type="entry name" value="AAA"/>
    <property type="match status" value="1"/>
</dbReference>
<evidence type="ECO:0000313" key="4">
    <source>
        <dbReference type="Proteomes" id="UP000298274"/>
    </source>
</evidence>
<evidence type="ECO:0000259" key="2">
    <source>
        <dbReference type="SMART" id="SM00382"/>
    </source>
</evidence>
<dbReference type="PANTHER" id="PTHR35023:SF1">
    <property type="entry name" value="MG-PROTOPORPHYRIN IX CHELATASE"/>
    <property type="match status" value="1"/>
</dbReference>
<dbReference type="Pfam" id="PF13519">
    <property type="entry name" value="VWA_2"/>
    <property type="match status" value="1"/>
</dbReference>
<name>A0A6B9XL26_PSEVE</name>
<dbReference type="InterPro" id="IPR002035">
    <property type="entry name" value="VWF_A"/>
</dbReference>